<proteinExistence type="predicted"/>
<dbReference type="InParanoid" id="F4P651"/>
<dbReference type="InterPro" id="IPR054113">
    <property type="entry name" value="ORC6_cyclin-like_2nd"/>
</dbReference>
<sequence>MDSLKNIAEQLQLQISDGTISKAEELKRRAEARGPVALLGSIYYNADPRLLGTLCLHIACERSLENFVDVITVAKYLRIKIPQYRQLNRQLSEKLAPTVFISGPFSIKNSPSSRTAKLKKMMVQFGCTQIHSQVELLHHGFKTKYSASLGSGLRSTVDWYSDDIANAVFFSACSAAKISIPKIKRDSEGASTKLAVKYIEFIKSNCGPELDAIRAHVSKIGSAGQTPSKPALEKSVTFKKNGLANHSNSMDIDQELPIPPSAPTSDENHGIQTPTRHGLKRSPLKILNQVTKKTLPVASKTAAPQRPRRHTGINNLVQFEHIKTTRKYKQYMAWRASLLEKLVKSHDK</sequence>
<protein>
    <recommendedName>
        <fullName evidence="2">ORC6 second cyclin-like domain-containing protein</fullName>
    </recommendedName>
</protein>
<feature type="domain" description="ORC6 second cyclin-like" evidence="2">
    <location>
        <begin position="118"/>
        <end position="184"/>
    </location>
</feature>
<dbReference type="Proteomes" id="UP000007241">
    <property type="component" value="Unassembled WGS sequence"/>
</dbReference>
<organism evidence="3 4">
    <name type="scientific">Batrachochytrium dendrobatidis (strain JAM81 / FGSC 10211)</name>
    <name type="common">Frog chytrid fungus</name>
    <dbReference type="NCBI Taxonomy" id="684364"/>
    <lineage>
        <taxon>Eukaryota</taxon>
        <taxon>Fungi</taxon>
        <taxon>Fungi incertae sedis</taxon>
        <taxon>Chytridiomycota</taxon>
        <taxon>Chytridiomycota incertae sedis</taxon>
        <taxon>Chytridiomycetes</taxon>
        <taxon>Rhizophydiales</taxon>
        <taxon>Rhizophydiales incertae sedis</taxon>
        <taxon>Batrachochytrium</taxon>
    </lineage>
</organism>
<dbReference type="Pfam" id="PF21913">
    <property type="entry name" value="ORC6_2nd"/>
    <property type="match status" value="1"/>
</dbReference>
<dbReference type="EMBL" id="GL882886">
    <property type="protein sequence ID" value="EGF79293.1"/>
    <property type="molecule type" value="Genomic_DNA"/>
</dbReference>
<dbReference type="OrthoDB" id="5552484at2759"/>
<reference evidence="3 4" key="1">
    <citation type="submission" date="2009-12" db="EMBL/GenBank/DDBJ databases">
        <title>The draft genome of Batrachochytrium dendrobatidis.</title>
        <authorList>
            <consortium name="US DOE Joint Genome Institute (JGI-PGF)"/>
            <person name="Kuo A."/>
            <person name="Salamov A."/>
            <person name="Schmutz J."/>
            <person name="Lucas S."/>
            <person name="Pitluck S."/>
            <person name="Rosenblum E."/>
            <person name="Stajich J."/>
            <person name="Eisen M."/>
            <person name="Grigoriev I.V."/>
        </authorList>
    </citation>
    <scope>NUCLEOTIDE SEQUENCE [LARGE SCALE GENOMIC DNA]</scope>
    <source>
        <strain evidence="4">JAM81 / FGSC 10211</strain>
    </source>
</reference>
<accession>F4P651</accession>
<dbReference type="STRING" id="684364.F4P651"/>
<dbReference type="OMA" id="CEIACET"/>
<evidence type="ECO:0000313" key="4">
    <source>
        <dbReference type="Proteomes" id="UP000007241"/>
    </source>
</evidence>
<evidence type="ECO:0000259" key="2">
    <source>
        <dbReference type="Pfam" id="PF21913"/>
    </source>
</evidence>
<dbReference type="AlphaFoldDB" id="F4P651"/>
<name>F4P651_BATDJ</name>
<evidence type="ECO:0000256" key="1">
    <source>
        <dbReference type="SAM" id="MobiDB-lite"/>
    </source>
</evidence>
<keyword evidence="4" id="KW-1185">Reference proteome</keyword>
<dbReference type="Gene3D" id="1.10.472.10">
    <property type="entry name" value="Cyclin-like"/>
    <property type="match status" value="1"/>
</dbReference>
<dbReference type="RefSeq" id="XP_006680089.1">
    <property type="nucleotide sequence ID" value="XM_006680026.1"/>
</dbReference>
<feature type="region of interest" description="Disordered" evidence="1">
    <location>
        <begin position="243"/>
        <end position="282"/>
    </location>
</feature>
<dbReference type="HOGENOM" id="CLU_796896_0_0_1"/>
<evidence type="ECO:0000313" key="3">
    <source>
        <dbReference type="EMBL" id="EGF79293.1"/>
    </source>
</evidence>
<gene>
    <name evidence="3" type="ORF">BATDEDRAFT_89927</name>
</gene>
<dbReference type="GeneID" id="18243683"/>